<evidence type="ECO:0000256" key="4">
    <source>
        <dbReference type="ARBA" id="ARBA00038074"/>
    </source>
</evidence>
<evidence type="ECO:0000256" key="1">
    <source>
        <dbReference type="ARBA" id="ARBA00022729"/>
    </source>
</evidence>
<evidence type="ECO:0000313" key="10">
    <source>
        <dbReference type="Proteomes" id="UP000799779"/>
    </source>
</evidence>
<keyword evidence="3" id="KW-0326">Glycosidase</keyword>
<proteinExistence type="inferred from homology"/>
<dbReference type="GO" id="GO:0009277">
    <property type="term" value="C:fungal-type cell wall"/>
    <property type="evidence" value="ECO:0007669"/>
    <property type="project" value="TreeGrafter"/>
</dbReference>
<protein>
    <submittedName>
        <fullName evidence="9">Glycoside hydrolase family 16 protein</fullName>
    </submittedName>
</protein>
<dbReference type="AlphaFoldDB" id="A0A6A5WSH1"/>
<organism evidence="9 10">
    <name type="scientific">Amniculicola lignicola CBS 123094</name>
    <dbReference type="NCBI Taxonomy" id="1392246"/>
    <lineage>
        <taxon>Eukaryota</taxon>
        <taxon>Fungi</taxon>
        <taxon>Dikarya</taxon>
        <taxon>Ascomycota</taxon>
        <taxon>Pezizomycotina</taxon>
        <taxon>Dothideomycetes</taxon>
        <taxon>Pleosporomycetidae</taxon>
        <taxon>Pleosporales</taxon>
        <taxon>Amniculicolaceae</taxon>
        <taxon>Amniculicola</taxon>
    </lineage>
</organism>
<gene>
    <name evidence="9" type="ORF">P154DRAFT_431636</name>
</gene>
<dbReference type="FunFam" id="2.60.120.200:FF:000159">
    <property type="entry name" value="Glycosidase"/>
    <property type="match status" value="1"/>
</dbReference>
<dbReference type="InterPro" id="IPR050546">
    <property type="entry name" value="Glycosyl_Hydrlase_16"/>
</dbReference>
<keyword evidence="10" id="KW-1185">Reference proteome</keyword>
<dbReference type="Proteomes" id="UP000799779">
    <property type="component" value="Unassembled WGS sequence"/>
</dbReference>
<feature type="chain" id="PRO_5025414360" evidence="7">
    <location>
        <begin position="22"/>
        <end position="450"/>
    </location>
</feature>
<reference evidence="9" key="1">
    <citation type="journal article" date="2020" name="Stud. Mycol.">
        <title>101 Dothideomycetes genomes: a test case for predicting lifestyles and emergence of pathogens.</title>
        <authorList>
            <person name="Haridas S."/>
            <person name="Albert R."/>
            <person name="Binder M."/>
            <person name="Bloem J."/>
            <person name="Labutti K."/>
            <person name="Salamov A."/>
            <person name="Andreopoulos B."/>
            <person name="Baker S."/>
            <person name="Barry K."/>
            <person name="Bills G."/>
            <person name="Bluhm B."/>
            <person name="Cannon C."/>
            <person name="Castanera R."/>
            <person name="Culley D."/>
            <person name="Daum C."/>
            <person name="Ezra D."/>
            <person name="Gonzalez J."/>
            <person name="Henrissat B."/>
            <person name="Kuo A."/>
            <person name="Liang C."/>
            <person name="Lipzen A."/>
            <person name="Lutzoni F."/>
            <person name="Magnuson J."/>
            <person name="Mondo S."/>
            <person name="Nolan M."/>
            <person name="Ohm R."/>
            <person name="Pangilinan J."/>
            <person name="Park H.-J."/>
            <person name="Ramirez L."/>
            <person name="Alfaro M."/>
            <person name="Sun H."/>
            <person name="Tritt A."/>
            <person name="Yoshinaga Y."/>
            <person name="Zwiers L.-H."/>
            <person name="Turgeon B."/>
            <person name="Goodwin S."/>
            <person name="Spatafora J."/>
            <person name="Crous P."/>
            <person name="Grigoriev I."/>
        </authorList>
    </citation>
    <scope>NUCLEOTIDE SEQUENCE</scope>
    <source>
        <strain evidence="9">CBS 123094</strain>
    </source>
</reference>
<feature type="signal peptide" evidence="7">
    <location>
        <begin position="1"/>
        <end position="21"/>
    </location>
</feature>
<evidence type="ECO:0000256" key="7">
    <source>
        <dbReference type="SAM" id="SignalP"/>
    </source>
</evidence>
<dbReference type="SUPFAM" id="SSF49899">
    <property type="entry name" value="Concanavalin A-like lectins/glucanases"/>
    <property type="match status" value="1"/>
</dbReference>
<dbReference type="GO" id="GO:0004553">
    <property type="term" value="F:hydrolase activity, hydrolyzing O-glycosyl compounds"/>
    <property type="evidence" value="ECO:0007669"/>
    <property type="project" value="InterPro"/>
</dbReference>
<dbReference type="PANTHER" id="PTHR10963">
    <property type="entry name" value="GLYCOSYL HYDROLASE-RELATED"/>
    <property type="match status" value="1"/>
</dbReference>
<dbReference type="EMBL" id="ML977579">
    <property type="protein sequence ID" value="KAF2002025.1"/>
    <property type="molecule type" value="Genomic_DNA"/>
</dbReference>
<comment type="function">
    <text evidence="5">Dual chitinase/transglycosylase that plays a role in cell wall architecture. Chitinase and transglycosylase activities are coupled. Required for the polysaccharide cross-linking at the septa and the cell wall. More specifically, transfers chitin to 1,6-beta-glucan in the cell wall.</text>
</comment>
<dbReference type="PROSITE" id="PS51762">
    <property type="entry name" value="GH16_2"/>
    <property type="match status" value="1"/>
</dbReference>
<evidence type="ECO:0000256" key="6">
    <source>
        <dbReference type="SAM" id="MobiDB-lite"/>
    </source>
</evidence>
<name>A0A6A5WSH1_9PLEO</name>
<evidence type="ECO:0000256" key="3">
    <source>
        <dbReference type="ARBA" id="ARBA00023295"/>
    </source>
</evidence>
<evidence type="ECO:0000256" key="5">
    <source>
        <dbReference type="ARBA" id="ARBA00093308"/>
    </source>
</evidence>
<evidence type="ECO:0000256" key="2">
    <source>
        <dbReference type="ARBA" id="ARBA00022801"/>
    </source>
</evidence>
<sequence>MVRNVLAAALAAAALFGAALGQTCAAGQLCPADAPCCGLYGDCGVGAFCLGGCDIRYSHEIESCVTAPTCKSGTYKLNSLNDVQTIDRYLGDASKINWQSQGKPVVYEDSLLLTMAQGTVGTLLSSTFYVWYGKICAKMTTSQGKGVVTAFIMMSDVQDEIDFEFVGINIAQGQSNYYSQGVTVYTNVENLTVPNGGNTVEKVHEYCIDWQQDDLTWSIDGDDLRTVKRSDTWNATSKRFDYPQTPSRIMLSLWPAGLPSNEKGTVDWAGGEIDWNSKYMQNGYYYAMVKEVTVDCGDIPQGIVKKGNKAYKYTNRAGTNNTVEVTDELVILGSLYADGENPAVGASTAASSLMPTKSVALVPGGNPGGGGGNKVESTAIPAASSGGGGGGGSSQTAGGNPAASQTSSGDNSFSQGGGSTGTGSSVEPSLRKVGGSVFAVVIALLGLLVL</sequence>
<dbReference type="GO" id="GO:0005975">
    <property type="term" value="P:carbohydrate metabolic process"/>
    <property type="evidence" value="ECO:0007669"/>
    <property type="project" value="InterPro"/>
</dbReference>
<keyword evidence="1 7" id="KW-0732">Signal</keyword>
<evidence type="ECO:0000259" key="8">
    <source>
        <dbReference type="PROSITE" id="PS51762"/>
    </source>
</evidence>
<dbReference type="InterPro" id="IPR013320">
    <property type="entry name" value="ConA-like_dom_sf"/>
</dbReference>
<dbReference type="OrthoDB" id="4781at2759"/>
<dbReference type="CDD" id="cd02183">
    <property type="entry name" value="GH16_fungal_CRH1_transglycosylase"/>
    <property type="match status" value="1"/>
</dbReference>
<accession>A0A6A5WSH1</accession>
<dbReference type="GO" id="GO:0031505">
    <property type="term" value="P:fungal-type cell wall organization"/>
    <property type="evidence" value="ECO:0007669"/>
    <property type="project" value="TreeGrafter"/>
</dbReference>
<dbReference type="PANTHER" id="PTHR10963:SF22">
    <property type="entry name" value="GLYCOSIDASE CRH2-RELATED"/>
    <property type="match status" value="1"/>
</dbReference>
<evidence type="ECO:0000313" key="9">
    <source>
        <dbReference type="EMBL" id="KAF2002025.1"/>
    </source>
</evidence>
<feature type="compositionally biased region" description="Polar residues" evidence="6">
    <location>
        <begin position="402"/>
        <end position="411"/>
    </location>
</feature>
<dbReference type="GO" id="GO:0016757">
    <property type="term" value="F:glycosyltransferase activity"/>
    <property type="evidence" value="ECO:0007669"/>
    <property type="project" value="TreeGrafter"/>
</dbReference>
<dbReference type="Gene3D" id="2.60.120.200">
    <property type="match status" value="1"/>
</dbReference>
<dbReference type="InterPro" id="IPR000757">
    <property type="entry name" value="Beta-glucanase-like"/>
</dbReference>
<dbReference type="Pfam" id="PF00722">
    <property type="entry name" value="Glyco_hydro_16"/>
    <property type="match status" value="1"/>
</dbReference>
<feature type="domain" description="GH16" evidence="8">
    <location>
        <begin position="73"/>
        <end position="277"/>
    </location>
</feature>
<keyword evidence="2 9" id="KW-0378">Hydrolase</keyword>
<comment type="similarity">
    <text evidence="4">Belongs to the glycosyl hydrolase 16 family. CRH1 subfamily.</text>
</comment>
<feature type="region of interest" description="Disordered" evidence="6">
    <location>
        <begin position="361"/>
        <end position="429"/>
    </location>
</feature>